<evidence type="ECO:0000256" key="1">
    <source>
        <dbReference type="ARBA" id="ARBA00009013"/>
    </source>
</evidence>
<dbReference type="InterPro" id="IPR003658">
    <property type="entry name" value="Anti-sigma_ant"/>
</dbReference>
<comment type="caution">
    <text evidence="4">The sequence shown here is derived from an EMBL/GenBank/DDBJ whole genome shotgun (WGS) entry which is preliminary data.</text>
</comment>
<evidence type="ECO:0000256" key="2">
    <source>
        <dbReference type="RuleBase" id="RU003749"/>
    </source>
</evidence>
<dbReference type="CDD" id="cd07043">
    <property type="entry name" value="STAS_anti-anti-sigma_factors"/>
    <property type="match status" value="1"/>
</dbReference>
<evidence type="ECO:0000313" key="4">
    <source>
        <dbReference type="EMBL" id="HEB73704.1"/>
    </source>
</evidence>
<dbReference type="Proteomes" id="UP000886268">
    <property type="component" value="Unassembled WGS sequence"/>
</dbReference>
<feature type="domain" description="STAS" evidence="3">
    <location>
        <begin position="14"/>
        <end position="111"/>
    </location>
</feature>
<protein>
    <recommendedName>
        <fullName evidence="2">Anti-sigma factor antagonist</fullName>
    </recommendedName>
</protein>
<dbReference type="InterPro" id="IPR036513">
    <property type="entry name" value="STAS_dom_sf"/>
</dbReference>
<name>A0A7V1I3H3_DESA2</name>
<dbReference type="NCBIfam" id="TIGR00377">
    <property type="entry name" value="ant_ant_sig"/>
    <property type="match status" value="1"/>
</dbReference>
<dbReference type="InterPro" id="IPR002645">
    <property type="entry name" value="STAS_dom"/>
</dbReference>
<dbReference type="PANTHER" id="PTHR33495:SF2">
    <property type="entry name" value="ANTI-SIGMA FACTOR ANTAGONIST TM_1081-RELATED"/>
    <property type="match status" value="1"/>
</dbReference>
<evidence type="ECO:0000259" key="3">
    <source>
        <dbReference type="PROSITE" id="PS50801"/>
    </source>
</evidence>
<dbReference type="Pfam" id="PF01740">
    <property type="entry name" value="STAS"/>
    <property type="match status" value="1"/>
</dbReference>
<proteinExistence type="inferred from homology"/>
<dbReference type="PANTHER" id="PTHR33495">
    <property type="entry name" value="ANTI-SIGMA FACTOR ANTAGONIST TM_1081-RELATED-RELATED"/>
    <property type="match status" value="1"/>
</dbReference>
<accession>A0A7V1I3H3</accession>
<dbReference type="AlphaFoldDB" id="A0A7V1I3H3"/>
<gene>
    <name evidence="4" type="ORF">ENJ03_00590</name>
</gene>
<reference evidence="4" key="1">
    <citation type="journal article" date="2020" name="mSystems">
        <title>Genome- and Community-Level Interaction Insights into Carbon Utilization and Element Cycling Functions of Hydrothermarchaeota in Hydrothermal Sediment.</title>
        <authorList>
            <person name="Zhou Z."/>
            <person name="Liu Y."/>
            <person name="Xu W."/>
            <person name="Pan J."/>
            <person name="Luo Z.H."/>
            <person name="Li M."/>
        </authorList>
    </citation>
    <scope>NUCLEOTIDE SEQUENCE [LARGE SCALE GENOMIC DNA]</scope>
    <source>
        <strain evidence="4">HyVt-45</strain>
    </source>
</reference>
<dbReference type="EMBL" id="DRKW01000034">
    <property type="protein sequence ID" value="HEB73704.1"/>
    <property type="molecule type" value="Genomic_DNA"/>
</dbReference>
<comment type="similarity">
    <text evidence="1 2">Belongs to the anti-sigma-factor antagonist family.</text>
</comment>
<sequence>MGFKSYEIQGKVGVIETPKRVDITNAEELKKIMADYVKKEIFKIVVNLKETGFIDSSGLGSLVSQIATCRANGGDVRLAGAGQEVMRVLEITQLDKVLKLFSGVEEAINSYG</sequence>
<dbReference type="GO" id="GO:0043856">
    <property type="term" value="F:anti-sigma factor antagonist activity"/>
    <property type="evidence" value="ECO:0007669"/>
    <property type="project" value="InterPro"/>
</dbReference>
<dbReference type="Gene3D" id="3.30.750.24">
    <property type="entry name" value="STAS domain"/>
    <property type="match status" value="1"/>
</dbReference>
<organism evidence="4">
    <name type="scientific">Desulfofervidus auxilii</name>
    <dbReference type="NCBI Taxonomy" id="1621989"/>
    <lineage>
        <taxon>Bacteria</taxon>
        <taxon>Pseudomonadati</taxon>
        <taxon>Thermodesulfobacteriota</taxon>
        <taxon>Candidatus Desulfofervidia</taxon>
        <taxon>Candidatus Desulfofervidales</taxon>
        <taxon>Candidatus Desulfofervidaceae</taxon>
        <taxon>Candidatus Desulfofervidus</taxon>
    </lineage>
</organism>
<dbReference type="PROSITE" id="PS50801">
    <property type="entry name" value="STAS"/>
    <property type="match status" value="1"/>
</dbReference>
<dbReference type="SUPFAM" id="SSF52091">
    <property type="entry name" value="SpoIIaa-like"/>
    <property type="match status" value="1"/>
</dbReference>